<dbReference type="AlphaFoldDB" id="A0A2A2M267"/>
<organism evidence="2 3">
    <name type="scientific">Diploscapter pachys</name>
    <dbReference type="NCBI Taxonomy" id="2018661"/>
    <lineage>
        <taxon>Eukaryota</taxon>
        <taxon>Metazoa</taxon>
        <taxon>Ecdysozoa</taxon>
        <taxon>Nematoda</taxon>
        <taxon>Chromadorea</taxon>
        <taxon>Rhabditida</taxon>
        <taxon>Rhabditina</taxon>
        <taxon>Rhabditomorpha</taxon>
        <taxon>Rhabditoidea</taxon>
        <taxon>Rhabditidae</taxon>
        <taxon>Diploscapter</taxon>
    </lineage>
</organism>
<evidence type="ECO:0000256" key="1">
    <source>
        <dbReference type="SAM" id="MobiDB-lite"/>
    </source>
</evidence>
<proteinExistence type="predicted"/>
<gene>
    <name evidence="2" type="ORF">WR25_14993</name>
</gene>
<evidence type="ECO:0000313" key="3">
    <source>
        <dbReference type="Proteomes" id="UP000218231"/>
    </source>
</evidence>
<accession>A0A2A2M267</accession>
<comment type="caution">
    <text evidence="2">The sequence shown here is derived from an EMBL/GenBank/DDBJ whole genome shotgun (WGS) entry which is preliminary data.</text>
</comment>
<name>A0A2A2M267_9BILA</name>
<evidence type="ECO:0000313" key="2">
    <source>
        <dbReference type="EMBL" id="PAV92562.1"/>
    </source>
</evidence>
<feature type="compositionally biased region" description="Basic residues" evidence="1">
    <location>
        <begin position="27"/>
        <end position="40"/>
    </location>
</feature>
<feature type="compositionally biased region" description="Basic and acidic residues" evidence="1">
    <location>
        <begin position="1"/>
        <end position="26"/>
    </location>
</feature>
<protein>
    <submittedName>
        <fullName evidence="2">Uncharacterized protein</fullName>
    </submittedName>
</protein>
<feature type="region of interest" description="Disordered" evidence="1">
    <location>
        <begin position="1"/>
        <end position="54"/>
    </location>
</feature>
<feature type="region of interest" description="Disordered" evidence="1">
    <location>
        <begin position="73"/>
        <end position="94"/>
    </location>
</feature>
<reference evidence="2 3" key="1">
    <citation type="journal article" date="2017" name="Curr. Biol.">
        <title>Genome architecture and evolution of a unichromosomal asexual nematode.</title>
        <authorList>
            <person name="Fradin H."/>
            <person name="Zegar C."/>
            <person name="Gutwein M."/>
            <person name="Lucas J."/>
            <person name="Kovtun M."/>
            <person name="Corcoran D."/>
            <person name="Baugh L.R."/>
            <person name="Kiontke K."/>
            <person name="Gunsalus K."/>
            <person name="Fitch D.H."/>
            <person name="Piano F."/>
        </authorList>
    </citation>
    <scope>NUCLEOTIDE SEQUENCE [LARGE SCALE GENOMIC DNA]</scope>
    <source>
        <strain evidence="2">PF1309</strain>
    </source>
</reference>
<sequence length="186" mass="21005">MHRGHDSPDQDHRSGDQPDRPHGIQRHEHRRHPHDRKRQRPQGQAQPPLGTLRHRAVVRCPCHVYHRLPDRYAKPMLQRHESSPRRAPRAERPADLGCTTRSTAWREIRAFPSGITPGPGDRAPDPRYGDRLLNAAMKEIGQIAMLATALNFDKPPGKASPCPRGSLLRRPVEGLIPVASVLFHPV</sequence>
<dbReference type="EMBL" id="LIAE01006147">
    <property type="protein sequence ID" value="PAV92562.1"/>
    <property type="molecule type" value="Genomic_DNA"/>
</dbReference>
<keyword evidence="3" id="KW-1185">Reference proteome</keyword>
<dbReference type="Proteomes" id="UP000218231">
    <property type="component" value="Unassembled WGS sequence"/>
</dbReference>